<name>A0A398CSS5_9BACT</name>
<keyword evidence="1" id="KW-0472">Membrane</keyword>
<protein>
    <recommendedName>
        <fullName evidence="4">Phosphatase PAP2 family protein</fullName>
    </recommendedName>
</protein>
<feature type="transmembrane region" description="Helical" evidence="1">
    <location>
        <begin position="140"/>
        <end position="159"/>
    </location>
</feature>
<feature type="transmembrane region" description="Helical" evidence="1">
    <location>
        <begin position="98"/>
        <end position="119"/>
    </location>
</feature>
<dbReference type="OrthoDB" id="9810819at2"/>
<reference evidence="2 3" key="1">
    <citation type="submission" date="2018-09" db="EMBL/GenBank/DDBJ databases">
        <title>Discovery and Ecogenomic Context for Candidatus Cryosericales, a Global Caldiserica Order Active in Thawing Permafrost.</title>
        <authorList>
            <person name="Martinez M.A."/>
            <person name="Woodcroft B.J."/>
            <person name="Ignacio Espinoza J.C."/>
            <person name="Zayed A."/>
            <person name="Singleton C.M."/>
            <person name="Boyd J."/>
            <person name="Li Y.-F."/>
            <person name="Purvine S."/>
            <person name="Maughan H."/>
            <person name="Hodgkins S.B."/>
            <person name="Anderson D."/>
            <person name="Sederholm M."/>
            <person name="Temperton B."/>
            <person name="Saleska S.R."/>
            <person name="Tyson G.W."/>
            <person name="Rich V.I."/>
        </authorList>
    </citation>
    <scope>NUCLEOTIDE SEQUENCE [LARGE SCALE GENOMIC DNA]</scope>
    <source>
        <strain evidence="2 3">SMC7</strain>
    </source>
</reference>
<feature type="transmembrane region" description="Helical" evidence="1">
    <location>
        <begin position="12"/>
        <end position="31"/>
    </location>
</feature>
<proteinExistence type="predicted"/>
<evidence type="ECO:0000256" key="1">
    <source>
        <dbReference type="SAM" id="Phobius"/>
    </source>
</evidence>
<sequence length="192" mass="21131">MLSRTKRMRLWTYLLDAPVVAVLTFVFFFLMDRPNRNLGACLTGVVCIGLIPLSAWFHMVRHPGDYKGERKVAFVLSIVGYMIGTIVMVVFFRQARLFLALMLSYMFTVVGLVIINLLRYKASGHAAGVSGPATAITIRYGWPGAISYLLLVLVAIAKINIKEHTLGQLCTGAGITIVSTLTAFAVTGLLRF</sequence>
<evidence type="ECO:0000313" key="3">
    <source>
        <dbReference type="Proteomes" id="UP000266328"/>
    </source>
</evidence>
<dbReference type="RefSeq" id="WP_119089409.1">
    <property type="nucleotide sequence ID" value="NZ_QXIS01000033.1"/>
</dbReference>
<evidence type="ECO:0008006" key="4">
    <source>
        <dbReference type="Google" id="ProtNLM"/>
    </source>
</evidence>
<keyword evidence="1" id="KW-0812">Transmembrane</keyword>
<gene>
    <name evidence="2" type="ORF">SMC7_05795</name>
</gene>
<evidence type="ECO:0000313" key="2">
    <source>
        <dbReference type="EMBL" id="RIE05665.1"/>
    </source>
</evidence>
<keyword evidence="3" id="KW-1185">Reference proteome</keyword>
<dbReference type="EMBL" id="QXIS01000033">
    <property type="protein sequence ID" value="RIE05665.1"/>
    <property type="molecule type" value="Genomic_DNA"/>
</dbReference>
<feature type="transmembrane region" description="Helical" evidence="1">
    <location>
        <begin position="72"/>
        <end position="92"/>
    </location>
</feature>
<organism evidence="2 3">
    <name type="scientific">Candidatus Cryosericum terrychapinii</name>
    <dbReference type="NCBI Taxonomy" id="2290919"/>
    <lineage>
        <taxon>Bacteria</taxon>
        <taxon>Pseudomonadati</taxon>
        <taxon>Caldisericota/Cryosericota group</taxon>
        <taxon>Candidatus Cryosericota</taxon>
        <taxon>Candidatus Cryosericia</taxon>
        <taxon>Candidatus Cryosericales</taxon>
        <taxon>Candidatus Cryosericaceae</taxon>
        <taxon>Candidatus Cryosericum</taxon>
    </lineage>
</organism>
<accession>A0A398CSS5</accession>
<feature type="transmembrane region" description="Helical" evidence="1">
    <location>
        <begin position="37"/>
        <end position="60"/>
    </location>
</feature>
<keyword evidence="1" id="KW-1133">Transmembrane helix</keyword>
<feature type="transmembrane region" description="Helical" evidence="1">
    <location>
        <begin position="165"/>
        <end position="190"/>
    </location>
</feature>
<comment type="caution">
    <text evidence="2">The sequence shown here is derived from an EMBL/GenBank/DDBJ whole genome shotgun (WGS) entry which is preliminary data.</text>
</comment>
<dbReference type="Proteomes" id="UP000266328">
    <property type="component" value="Unassembled WGS sequence"/>
</dbReference>
<dbReference type="AlphaFoldDB" id="A0A398CSS5"/>